<evidence type="ECO:0000256" key="5">
    <source>
        <dbReference type="PROSITE-ProRule" id="PRU10141"/>
    </source>
</evidence>
<evidence type="ECO:0000256" key="3">
    <source>
        <dbReference type="ARBA" id="ARBA00022777"/>
    </source>
</evidence>
<dbReference type="CDD" id="cd14014">
    <property type="entry name" value="STKc_PknB_like"/>
    <property type="match status" value="1"/>
</dbReference>
<evidence type="ECO:0000256" key="6">
    <source>
        <dbReference type="SAM" id="MobiDB-lite"/>
    </source>
</evidence>
<feature type="compositionally biased region" description="Pro residues" evidence="6">
    <location>
        <begin position="305"/>
        <end position="317"/>
    </location>
</feature>
<keyword evidence="1" id="KW-0808">Transferase</keyword>
<dbReference type="InterPro" id="IPR000719">
    <property type="entry name" value="Prot_kinase_dom"/>
</dbReference>
<evidence type="ECO:0000313" key="9">
    <source>
        <dbReference type="EMBL" id="MDR7303201.1"/>
    </source>
</evidence>
<keyword evidence="7" id="KW-0812">Transmembrane</keyword>
<evidence type="ECO:0000256" key="2">
    <source>
        <dbReference type="ARBA" id="ARBA00022741"/>
    </source>
</evidence>
<keyword evidence="4 5" id="KW-0067">ATP-binding</keyword>
<feature type="transmembrane region" description="Helical" evidence="7">
    <location>
        <begin position="371"/>
        <end position="391"/>
    </location>
</feature>
<keyword evidence="10" id="KW-1185">Reference proteome</keyword>
<dbReference type="InterPro" id="IPR017441">
    <property type="entry name" value="Protein_kinase_ATP_BS"/>
</dbReference>
<dbReference type="Proteomes" id="UP001180845">
    <property type="component" value="Unassembled WGS sequence"/>
</dbReference>
<gene>
    <name evidence="9" type="ORF">JOF55_003382</name>
</gene>
<dbReference type="SMART" id="SM00220">
    <property type="entry name" value="S_TKc"/>
    <property type="match status" value="1"/>
</dbReference>
<keyword evidence="7" id="KW-0472">Membrane</keyword>
<dbReference type="EMBL" id="JAVDXW010000001">
    <property type="protein sequence ID" value="MDR7303201.1"/>
    <property type="molecule type" value="Genomic_DNA"/>
</dbReference>
<comment type="caution">
    <text evidence="9">The sequence shown here is derived from an EMBL/GenBank/DDBJ whole genome shotgun (WGS) entry which is preliminary data.</text>
</comment>
<feature type="region of interest" description="Disordered" evidence="6">
    <location>
        <begin position="294"/>
        <end position="363"/>
    </location>
</feature>
<name>A0AAE3ZE14_9ACTN</name>
<dbReference type="Gene3D" id="1.10.510.10">
    <property type="entry name" value="Transferase(Phosphotransferase) domain 1"/>
    <property type="match status" value="1"/>
</dbReference>
<feature type="binding site" evidence="5">
    <location>
        <position position="43"/>
    </location>
    <ligand>
        <name>ATP</name>
        <dbReference type="ChEBI" id="CHEBI:30616"/>
    </ligand>
</feature>
<evidence type="ECO:0000256" key="4">
    <source>
        <dbReference type="ARBA" id="ARBA00022840"/>
    </source>
</evidence>
<dbReference type="PROSITE" id="PS00107">
    <property type="entry name" value="PROTEIN_KINASE_ATP"/>
    <property type="match status" value="1"/>
</dbReference>
<keyword evidence="3 9" id="KW-0418">Kinase</keyword>
<feature type="transmembrane region" description="Helical" evidence="7">
    <location>
        <begin position="403"/>
        <end position="423"/>
    </location>
</feature>
<dbReference type="GO" id="GO:0004674">
    <property type="term" value="F:protein serine/threonine kinase activity"/>
    <property type="evidence" value="ECO:0007669"/>
    <property type="project" value="UniProtKB-KW"/>
</dbReference>
<evidence type="ECO:0000256" key="7">
    <source>
        <dbReference type="SAM" id="Phobius"/>
    </source>
</evidence>
<dbReference type="PROSITE" id="PS00108">
    <property type="entry name" value="PROTEIN_KINASE_ST"/>
    <property type="match status" value="1"/>
</dbReference>
<dbReference type="Pfam" id="PF00069">
    <property type="entry name" value="Pkinase"/>
    <property type="match status" value="1"/>
</dbReference>
<feature type="compositionally biased region" description="Polar residues" evidence="6">
    <location>
        <begin position="334"/>
        <end position="346"/>
    </location>
</feature>
<proteinExistence type="predicted"/>
<dbReference type="GO" id="GO:0005524">
    <property type="term" value="F:ATP binding"/>
    <property type="evidence" value="ECO:0007669"/>
    <property type="project" value="UniProtKB-UniRule"/>
</dbReference>
<evidence type="ECO:0000256" key="1">
    <source>
        <dbReference type="ARBA" id="ARBA00022679"/>
    </source>
</evidence>
<sequence>MQSPLSAEPSHVGDYRLLTRLGAGAMGAVYLARSRGGRAVAVKVVRPELAEDPQFRERFRREARMSAKVGGFWTAAVVDSDPDAAQPWLATEYVPGPTLQQAVAEHGPLPEHTVHGLAAGLAEALQAVHAAELVHRDLKPANVLLGPDGPRVIDFGISRAMTASAMTATGVFFGTPGYFSPEQTFGGEVGPPSDVFSLGAVLMFASTGSGPFGNEHTAAMLYRVVHTEPDLEQVPPGLRPLIAACLAKRPENRPGPAAILDRIGGSVPRGEQWLPAPITKSITEHTARLEQTIRSTSPETWQPPEQQPPEQQPPEQQPPGQRADRPDGAPRTPGSISRAPSRNTAVQAPLPERPLVRKDSPGPVFRTGGRAAALVSAAFVLLIAYGAFSLVQPIHLEGSSRLVFLLGILCLLLSGGLSLLRALRPPLHLQINGDGLRISRLGLYQEVPWEHVSRVGIAGRGAKQAVAVWVVDGTTPPRATWWHRVRPYRGGARMFRIGTTGGWWRRRQEARRLRLALQQYSRGTYDARQL</sequence>
<dbReference type="PROSITE" id="PS50011">
    <property type="entry name" value="PROTEIN_KINASE_DOM"/>
    <property type="match status" value="1"/>
</dbReference>
<keyword evidence="7" id="KW-1133">Transmembrane helix</keyword>
<dbReference type="PANTHER" id="PTHR43289:SF34">
    <property type="entry name" value="SERINE_THREONINE-PROTEIN KINASE YBDM-RELATED"/>
    <property type="match status" value="1"/>
</dbReference>
<evidence type="ECO:0000259" key="8">
    <source>
        <dbReference type="PROSITE" id="PS50011"/>
    </source>
</evidence>
<reference evidence="9" key="1">
    <citation type="submission" date="2023-07" db="EMBL/GenBank/DDBJ databases">
        <title>Sequencing the genomes of 1000 actinobacteria strains.</title>
        <authorList>
            <person name="Klenk H.-P."/>
        </authorList>
    </citation>
    <scope>NUCLEOTIDE SEQUENCE</scope>
    <source>
        <strain evidence="9">DSM 45977</strain>
    </source>
</reference>
<protein>
    <submittedName>
        <fullName evidence="9">Serine/threonine protein kinase</fullName>
    </submittedName>
</protein>
<dbReference type="SUPFAM" id="SSF56112">
    <property type="entry name" value="Protein kinase-like (PK-like)"/>
    <property type="match status" value="1"/>
</dbReference>
<dbReference type="RefSeq" id="WP_310275350.1">
    <property type="nucleotide sequence ID" value="NZ_JAVDXW010000001.1"/>
</dbReference>
<evidence type="ECO:0000313" key="10">
    <source>
        <dbReference type="Proteomes" id="UP001180845"/>
    </source>
</evidence>
<organism evidence="9 10">
    <name type="scientific">Haloactinomyces albus</name>
    <dbReference type="NCBI Taxonomy" id="1352928"/>
    <lineage>
        <taxon>Bacteria</taxon>
        <taxon>Bacillati</taxon>
        <taxon>Actinomycetota</taxon>
        <taxon>Actinomycetes</taxon>
        <taxon>Actinopolysporales</taxon>
        <taxon>Actinopolysporaceae</taxon>
        <taxon>Haloactinomyces</taxon>
    </lineage>
</organism>
<dbReference type="AlphaFoldDB" id="A0AAE3ZE14"/>
<dbReference type="InterPro" id="IPR008271">
    <property type="entry name" value="Ser/Thr_kinase_AS"/>
</dbReference>
<feature type="domain" description="Protein kinase" evidence="8">
    <location>
        <begin position="15"/>
        <end position="274"/>
    </location>
</feature>
<keyword evidence="9" id="KW-0723">Serine/threonine-protein kinase</keyword>
<keyword evidence="2 5" id="KW-0547">Nucleotide-binding</keyword>
<accession>A0AAE3ZE14</accession>
<dbReference type="PANTHER" id="PTHR43289">
    <property type="entry name" value="MITOGEN-ACTIVATED PROTEIN KINASE KINASE KINASE 20-RELATED"/>
    <property type="match status" value="1"/>
</dbReference>
<dbReference type="InterPro" id="IPR011009">
    <property type="entry name" value="Kinase-like_dom_sf"/>
</dbReference>
<dbReference type="Gene3D" id="3.30.200.20">
    <property type="entry name" value="Phosphorylase Kinase, domain 1"/>
    <property type="match status" value="1"/>
</dbReference>